<dbReference type="InterPro" id="IPR023631">
    <property type="entry name" value="Amidase_dom"/>
</dbReference>
<dbReference type="EMBL" id="UINC01031878">
    <property type="protein sequence ID" value="SVB18616.1"/>
    <property type="molecule type" value="Genomic_DNA"/>
</dbReference>
<organism evidence="2">
    <name type="scientific">marine metagenome</name>
    <dbReference type="NCBI Taxonomy" id="408172"/>
    <lineage>
        <taxon>unclassified sequences</taxon>
        <taxon>metagenomes</taxon>
        <taxon>ecological metagenomes</taxon>
    </lineage>
</organism>
<evidence type="ECO:0000259" key="1">
    <source>
        <dbReference type="Pfam" id="PF01425"/>
    </source>
</evidence>
<feature type="non-terminal residue" evidence="2">
    <location>
        <position position="277"/>
    </location>
</feature>
<accession>A0A382BXT3</accession>
<gene>
    <name evidence="2" type="ORF">METZ01_LOCUS171470</name>
</gene>
<proteinExistence type="predicted"/>
<dbReference type="PANTHER" id="PTHR11895">
    <property type="entry name" value="TRANSAMIDASE"/>
    <property type="match status" value="1"/>
</dbReference>
<feature type="domain" description="Amidase" evidence="1">
    <location>
        <begin position="127"/>
        <end position="275"/>
    </location>
</feature>
<dbReference type="Pfam" id="PF01425">
    <property type="entry name" value="Amidase"/>
    <property type="match status" value="1"/>
</dbReference>
<dbReference type="PROSITE" id="PS51257">
    <property type="entry name" value="PROKAR_LIPOPROTEIN"/>
    <property type="match status" value="1"/>
</dbReference>
<dbReference type="SUPFAM" id="SSF75304">
    <property type="entry name" value="Amidase signature (AS) enzymes"/>
    <property type="match status" value="1"/>
</dbReference>
<sequence>MKKYLLLLLLVIIACSDPEKIVKQHLQSTEKLLGLEFTDSERDSILPGLIDLREQYKDLRKLELPNYVTFPLYFRPQSPGLQIPNGNDQYQFHEIVTARPDDLEECAFMTVGELAHLIRTQDVTSEELTIMYLDRLKQYGPELECVISVTKELALEQSRRADKEIRAGNYRGPLHGIPYGAKDLLAVPEYRTTWGAKPYQNQIIDETATVIEKLDAAGAVLIAKLTLGALAWGDVWFDGKTRNPWDLEQGSSGSSAGPGSATAAGLVAFSIGSETWG</sequence>
<evidence type="ECO:0000313" key="2">
    <source>
        <dbReference type="EMBL" id="SVB18616.1"/>
    </source>
</evidence>
<dbReference type="GO" id="GO:0050567">
    <property type="term" value="F:glutaminyl-tRNA synthase (glutamine-hydrolyzing) activity"/>
    <property type="evidence" value="ECO:0007669"/>
    <property type="project" value="TreeGrafter"/>
</dbReference>
<protein>
    <recommendedName>
        <fullName evidence="1">Amidase domain-containing protein</fullName>
    </recommendedName>
</protein>
<dbReference type="Gene3D" id="3.90.1300.10">
    <property type="entry name" value="Amidase signature (AS) domain"/>
    <property type="match status" value="1"/>
</dbReference>
<name>A0A382BXT3_9ZZZZ</name>
<reference evidence="2" key="1">
    <citation type="submission" date="2018-05" db="EMBL/GenBank/DDBJ databases">
        <authorList>
            <person name="Lanie J.A."/>
            <person name="Ng W.-L."/>
            <person name="Kazmierczak K.M."/>
            <person name="Andrzejewski T.M."/>
            <person name="Davidsen T.M."/>
            <person name="Wayne K.J."/>
            <person name="Tettelin H."/>
            <person name="Glass J.I."/>
            <person name="Rusch D."/>
            <person name="Podicherti R."/>
            <person name="Tsui H.-C.T."/>
            <person name="Winkler M.E."/>
        </authorList>
    </citation>
    <scope>NUCLEOTIDE SEQUENCE</scope>
</reference>
<dbReference type="PANTHER" id="PTHR11895:SF73">
    <property type="entry name" value="AMIDASE FAMILY PROTEIN"/>
    <property type="match status" value="1"/>
</dbReference>
<dbReference type="InterPro" id="IPR000120">
    <property type="entry name" value="Amidase"/>
</dbReference>
<dbReference type="AlphaFoldDB" id="A0A382BXT3"/>
<dbReference type="InterPro" id="IPR036928">
    <property type="entry name" value="AS_sf"/>
</dbReference>